<feature type="transmembrane region" description="Helical" evidence="6">
    <location>
        <begin position="12"/>
        <end position="32"/>
    </location>
</feature>
<dbReference type="InterPro" id="IPR000301">
    <property type="entry name" value="Tetraspanin_animals"/>
</dbReference>
<evidence type="ECO:0000256" key="4">
    <source>
        <dbReference type="ARBA" id="ARBA00022989"/>
    </source>
</evidence>
<evidence type="ECO:0000256" key="5">
    <source>
        <dbReference type="ARBA" id="ARBA00023136"/>
    </source>
</evidence>
<name>A0A6P8T6S8_GYMAC</name>
<dbReference type="Pfam" id="PF00335">
    <property type="entry name" value="Tetraspanin"/>
    <property type="match status" value="1"/>
</dbReference>
<evidence type="ECO:0000256" key="3">
    <source>
        <dbReference type="ARBA" id="ARBA00022692"/>
    </source>
</evidence>
<dbReference type="PANTHER" id="PTHR19282:SF561">
    <property type="entry name" value="TETRASPANIN"/>
    <property type="match status" value="1"/>
</dbReference>
<protein>
    <recommendedName>
        <fullName evidence="6">Tetraspanin</fullName>
    </recommendedName>
</protein>
<keyword evidence="3 6" id="KW-0812">Transmembrane</keyword>
<sequence>MCCSGFLKMMMFIFNGGIFLAGAVILGVGVWVKVDSGSLLGLVEDMDGAPSGLSQLANVAYLLIAVGAVLLLIGFLGCCGAVKESRCMLLTFFSIVLIIFLVEVAGAVVLLVFDGLAEDLLGQLEGEVKQSIRKQYGRTESFTSLWNATMEEFTCCGYKNYTDFEGSLFFNEGMDVYPQTCCNQTITVGVCNTLEAERSNIDGCLQKLLQLIEENAVIIAAVILGIAALEIAAMVVSMVLYKQIGNKA</sequence>
<dbReference type="InterPro" id="IPR018499">
    <property type="entry name" value="Tetraspanin/Peripherin"/>
</dbReference>
<feature type="transmembrane region" description="Helical" evidence="6">
    <location>
        <begin position="59"/>
        <end position="82"/>
    </location>
</feature>
<dbReference type="GeneID" id="117538026"/>
<comment type="similarity">
    <text evidence="2 6">Belongs to the tetraspanin (TM4SF) family.</text>
</comment>
<comment type="subcellular location">
    <subcellularLocation>
        <location evidence="1 6">Membrane</location>
        <topology evidence="1 6">Multi-pass membrane protein</topology>
    </subcellularLocation>
</comment>
<evidence type="ECO:0000256" key="2">
    <source>
        <dbReference type="ARBA" id="ARBA00006840"/>
    </source>
</evidence>
<feature type="transmembrane region" description="Helical" evidence="6">
    <location>
        <begin position="89"/>
        <end position="113"/>
    </location>
</feature>
<dbReference type="InParanoid" id="A0A6P8T6S8"/>
<proteinExistence type="inferred from homology"/>
<evidence type="ECO:0000313" key="8">
    <source>
        <dbReference type="RefSeq" id="XP_034059413.1"/>
    </source>
</evidence>
<dbReference type="AlphaFoldDB" id="A0A6P8T6S8"/>
<dbReference type="CDD" id="cd03156">
    <property type="entry name" value="uroplakin_I_like_LEL"/>
    <property type="match status" value="1"/>
</dbReference>
<accession>A0A6P8T6S8</accession>
<dbReference type="Gene3D" id="1.10.1450.10">
    <property type="entry name" value="Tetraspanin"/>
    <property type="match status" value="1"/>
</dbReference>
<dbReference type="PIRSF" id="PIRSF002419">
    <property type="entry name" value="Tetraspanin"/>
    <property type="match status" value="1"/>
</dbReference>
<dbReference type="RefSeq" id="XP_034059413.1">
    <property type="nucleotide sequence ID" value="XM_034203522.1"/>
</dbReference>
<dbReference type="InterPro" id="IPR008952">
    <property type="entry name" value="Tetraspanin_EC2_sf"/>
</dbReference>
<dbReference type="PRINTS" id="PR00259">
    <property type="entry name" value="TMFOUR"/>
</dbReference>
<keyword evidence="5 6" id="KW-0472">Membrane</keyword>
<keyword evidence="7" id="KW-1185">Reference proteome</keyword>
<keyword evidence="4 6" id="KW-1133">Transmembrane helix</keyword>
<dbReference type="Proteomes" id="UP000515161">
    <property type="component" value="Unplaced"/>
</dbReference>
<dbReference type="InterPro" id="IPR018503">
    <property type="entry name" value="Tetraspanin_CS"/>
</dbReference>
<dbReference type="GO" id="GO:0005886">
    <property type="term" value="C:plasma membrane"/>
    <property type="evidence" value="ECO:0007669"/>
    <property type="project" value="TreeGrafter"/>
</dbReference>
<gene>
    <name evidence="8" type="primary">LOC117538026</name>
</gene>
<dbReference type="PROSITE" id="PS00421">
    <property type="entry name" value="TM4_1"/>
    <property type="match status" value="1"/>
</dbReference>
<dbReference type="SUPFAM" id="SSF48652">
    <property type="entry name" value="Tetraspanin"/>
    <property type="match status" value="1"/>
</dbReference>
<feature type="transmembrane region" description="Helical" evidence="6">
    <location>
        <begin position="216"/>
        <end position="241"/>
    </location>
</feature>
<dbReference type="PANTHER" id="PTHR19282">
    <property type="entry name" value="TETRASPANIN"/>
    <property type="match status" value="1"/>
</dbReference>
<evidence type="ECO:0000313" key="7">
    <source>
        <dbReference type="Proteomes" id="UP000515161"/>
    </source>
</evidence>
<dbReference type="KEGG" id="gacu:117538026"/>
<dbReference type="OrthoDB" id="10033535at2759"/>
<evidence type="ECO:0000256" key="1">
    <source>
        <dbReference type="ARBA" id="ARBA00004141"/>
    </source>
</evidence>
<reference evidence="8" key="1">
    <citation type="submission" date="2025-08" db="UniProtKB">
        <authorList>
            <consortium name="RefSeq"/>
        </authorList>
    </citation>
    <scope>IDENTIFICATION</scope>
</reference>
<organism evidence="7 8">
    <name type="scientific">Gymnodraco acuticeps</name>
    <name type="common">Antarctic dragonfish</name>
    <dbReference type="NCBI Taxonomy" id="8218"/>
    <lineage>
        <taxon>Eukaryota</taxon>
        <taxon>Metazoa</taxon>
        <taxon>Chordata</taxon>
        <taxon>Craniata</taxon>
        <taxon>Vertebrata</taxon>
        <taxon>Euteleostomi</taxon>
        <taxon>Actinopterygii</taxon>
        <taxon>Neopterygii</taxon>
        <taxon>Teleostei</taxon>
        <taxon>Neoteleostei</taxon>
        <taxon>Acanthomorphata</taxon>
        <taxon>Eupercaria</taxon>
        <taxon>Perciformes</taxon>
        <taxon>Notothenioidei</taxon>
        <taxon>Bathydraconidae</taxon>
        <taxon>Gymnodraco</taxon>
    </lineage>
</organism>
<evidence type="ECO:0000256" key="6">
    <source>
        <dbReference type="RuleBase" id="RU361218"/>
    </source>
</evidence>